<sequence>MSRLVTNYNHIKHGHSGKQHLITVLAQKYWIPRISRLVSNVVKTCVQCIWQLDHNHKRG</sequence>
<dbReference type="Pfam" id="PF17921">
    <property type="entry name" value="Integrase_H2C2"/>
    <property type="match status" value="1"/>
</dbReference>
<feature type="domain" description="Integrase zinc-binding" evidence="1">
    <location>
        <begin position="4"/>
        <end position="48"/>
    </location>
</feature>
<protein>
    <submittedName>
        <fullName evidence="3">Integrase_H2C2 domain-containing protein</fullName>
    </submittedName>
</protein>
<dbReference type="Gene3D" id="1.10.340.70">
    <property type="match status" value="1"/>
</dbReference>
<evidence type="ECO:0000313" key="3">
    <source>
        <dbReference type="WBParaSite" id="Hba_03805"/>
    </source>
</evidence>
<accession>A0A1I7WFS5</accession>
<organism evidence="2 3">
    <name type="scientific">Heterorhabditis bacteriophora</name>
    <name type="common">Entomopathogenic nematode worm</name>
    <dbReference type="NCBI Taxonomy" id="37862"/>
    <lineage>
        <taxon>Eukaryota</taxon>
        <taxon>Metazoa</taxon>
        <taxon>Ecdysozoa</taxon>
        <taxon>Nematoda</taxon>
        <taxon>Chromadorea</taxon>
        <taxon>Rhabditida</taxon>
        <taxon>Rhabditina</taxon>
        <taxon>Rhabditomorpha</taxon>
        <taxon>Strongyloidea</taxon>
        <taxon>Heterorhabditidae</taxon>
        <taxon>Heterorhabditis</taxon>
    </lineage>
</organism>
<dbReference type="WBParaSite" id="Hba_03805">
    <property type="protein sequence ID" value="Hba_03805"/>
    <property type="gene ID" value="Hba_03805"/>
</dbReference>
<dbReference type="Proteomes" id="UP000095283">
    <property type="component" value="Unplaced"/>
</dbReference>
<evidence type="ECO:0000259" key="1">
    <source>
        <dbReference type="Pfam" id="PF17921"/>
    </source>
</evidence>
<proteinExistence type="predicted"/>
<keyword evidence="2" id="KW-1185">Reference proteome</keyword>
<dbReference type="AlphaFoldDB" id="A0A1I7WFS5"/>
<name>A0A1I7WFS5_HETBA</name>
<reference evidence="3" key="1">
    <citation type="submission" date="2016-11" db="UniProtKB">
        <authorList>
            <consortium name="WormBaseParasite"/>
        </authorList>
    </citation>
    <scope>IDENTIFICATION</scope>
</reference>
<evidence type="ECO:0000313" key="2">
    <source>
        <dbReference type="Proteomes" id="UP000095283"/>
    </source>
</evidence>
<dbReference type="InterPro" id="IPR041588">
    <property type="entry name" value="Integrase_H2C2"/>
</dbReference>